<feature type="non-terminal residue" evidence="2">
    <location>
        <position position="1"/>
    </location>
</feature>
<evidence type="ECO:0000313" key="3">
    <source>
        <dbReference type="Proteomes" id="UP001206692"/>
    </source>
</evidence>
<evidence type="ECO:0000313" key="2">
    <source>
        <dbReference type="EMBL" id="MCQ5343775.1"/>
    </source>
</evidence>
<accession>A0ABT1SWX4</accession>
<keyword evidence="2" id="KW-0012">Acyltransferase</keyword>
<dbReference type="Proteomes" id="UP001206692">
    <property type="component" value="Unassembled WGS sequence"/>
</dbReference>
<reference evidence="2 3" key="1">
    <citation type="submission" date="2022-06" db="EMBL/GenBank/DDBJ databases">
        <title>Isolation of gut microbiota from human fecal samples.</title>
        <authorList>
            <person name="Pamer E.G."/>
            <person name="Barat B."/>
            <person name="Waligurski E."/>
            <person name="Medina S."/>
            <person name="Paddock L."/>
            <person name="Mostad J."/>
        </authorList>
    </citation>
    <scope>NUCLEOTIDE SEQUENCE [LARGE SCALE GENOMIC DNA]</scope>
    <source>
        <strain evidence="2 3">DFI.1.1</strain>
    </source>
</reference>
<comment type="caution">
    <text evidence="2">The sequence shown here is derived from an EMBL/GenBank/DDBJ whole genome shotgun (WGS) entry which is preliminary data.</text>
</comment>
<dbReference type="GO" id="GO:0016746">
    <property type="term" value="F:acyltransferase activity"/>
    <property type="evidence" value="ECO:0007669"/>
    <property type="project" value="UniProtKB-KW"/>
</dbReference>
<keyword evidence="1" id="KW-0812">Transmembrane</keyword>
<dbReference type="EMBL" id="JANGEW010000240">
    <property type="protein sequence ID" value="MCQ5343775.1"/>
    <property type="molecule type" value="Genomic_DNA"/>
</dbReference>
<sequence>VYTLSTMLFLLYRSECRPVPHAVQQLFSRLGDYTYPIYLVHPVFLSLCTALAAQLHIYQRAIHIIGNYIIVV</sequence>
<keyword evidence="1" id="KW-0472">Membrane</keyword>
<gene>
    <name evidence="2" type="ORF">NE675_12225</name>
</gene>
<keyword evidence="3" id="KW-1185">Reference proteome</keyword>
<keyword evidence="1" id="KW-1133">Transmembrane helix</keyword>
<feature type="transmembrane region" description="Helical" evidence="1">
    <location>
        <begin position="35"/>
        <end position="53"/>
    </location>
</feature>
<organism evidence="2 3">
    <name type="scientific">Megasphaera massiliensis</name>
    <dbReference type="NCBI Taxonomy" id="1232428"/>
    <lineage>
        <taxon>Bacteria</taxon>
        <taxon>Bacillati</taxon>
        <taxon>Bacillota</taxon>
        <taxon>Negativicutes</taxon>
        <taxon>Veillonellales</taxon>
        <taxon>Veillonellaceae</taxon>
        <taxon>Megasphaera</taxon>
    </lineage>
</organism>
<name>A0ABT1SWX4_9FIRM</name>
<keyword evidence="2" id="KW-0808">Transferase</keyword>
<proteinExistence type="predicted"/>
<evidence type="ECO:0000256" key="1">
    <source>
        <dbReference type="SAM" id="Phobius"/>
    </source>
</evidence>
<feature type="non-terminal residue" evidence="2">
    <location>
        <position position="72"/>
    </location>
</feature>
<protein>
    <submittedName>
        <fullName evidence="2">Acyltransferase</fullName>
    </submittedName>
</protein>